<dbReference type="Proteomes" id="UP000324233">
    <property type="component" value="Chromosome"/>
</dbReference>
<keyword evidence="1" id="KW-0472">Membrane</keyword>
<dbReference type="RefSeq" id="WP_148596007.1">
    <property type="nucleotide sequence ID" value="NZ_CP042997.1"/>
</dbReference>
<gene>
    <name evidence="2" type="ORF">OJF2_48650</name>
</gene>
<dbReference type="EMBL" id="CP042997">
    <property type="protein sequence ID" value="QEH36304.1"/>
    <property type="molecule type" value="Genomic_DNA"/>
</dbReference>
<keyword evidence="1" id="KW-0812">Transmembrane</keyword>
<keyword evidence="3" id="KW-1185">Reference proteome</keyword>
<evidence type="ECO:0000256" key="1">
    <source>
        <dbReference type="SAM" id="Phobius"/>
    </source>
</evidence>
<feature type="transmembrane region" description="Helical" evidence="1">
    <location>
        <begin position="9"/>
        <end position="33"/>
    </location>
</feature>
<reference evidence="2 3" key="1">
    <citation type="submission" date="2019-08" db="EMBL/GenBank/DDBJ databases">
        <title>Deep-cultivation of Planctomycetes and their phenomic and genomic characterization uncovers novel biology.</title>
        <authorList>
            <person name="Wiegand S."/>
            <person name="Jogler M."/>
            <person name="Boedeker C."/>
            <person name="Pinto D."/>
            <person name="Vollmers J."/>
            <person name="Rivas-Marin E."/>
            <person name="Kohn T."/>
            <person name="Peeters S.H."/>
            <person name="Heuer A."/>
            <person name="Rast P."/>
            <person name="Oberbeckmann S."/>
            <person name="Bunk B."/>
            <person name="Jeske O."/>
            <person name="Meyerdierks A."/>
            <person name="Storesund J.E."/>
            <person name="Kallscheuer N."/>
            <person name="Luecker S."/>
            <person name="Lage O.M."/>
            <person name="Pohl T."/>
            <person name="Merkel B.J."/>
            <person name="Hornburger P."/>
            <person name="Mueller R.-W."/>
            <person name="Bruemmer F."/>
            <person name="Labrenz M."/>
            <person name="Spormann A.M."/>
            <person name="Op den Camp H."/>
            <person name="Overmann J."/>
            <person name="Amann R."/>
            <person name="Jetten M.S.M."/>
            <person name="Mascher T."/>
            <person name="Medema M.H."/>
            <person name="Devos D.P."/>
            <person name="Kaster A.-K."/>
            <person name="Ovreas L."/>
            <person name="Rohde M."/>
            <person name="Galperin M.Y."/>
            <person name="Jogler C."/>
        </authorList>
    </citation>
    <scope>NUCLEOTIDE SEQUENCE [LARGE SCALE GENOMIC DNA]</scope>
    <source>
        <strain evidence="2 3">OJF2</strain>
    </source>
</reference>
<keyword evidence="1" id="KW-1133">Transmembrane helix</keyword>
<protein>
    <submittedName>
        <fullName evidence="2">Uncharacterized protein</fullName>
    </submittedName>
</protein>
<dbReference type="KEGG" id="agv:OJF2_48650"/>
<evidence type="ECO:0000313" key="2">
    <source>
        <dbReference type="EMBL" id="QEH36304.1"/>
    </source>
</evidence>
<sequence>MTAGSRYSIWYFIGILLTFYGVIIAAMGLYSLYSPPNVKLAEYHADLWWGLLLLAIGGFYVWHFSPSRVKPREPVAEF</sequence>
<feature type="transmembrane region" description="Helical" evidence="1">
    <location>
        <begin position="45"/>
        <end position="62"/>
    </location>
</feature>
<dbReference type="AlphaFoldDB" id="A0A5B9W7U0"/>
<dbReference type="OrthoDB" id="122962at2"/>
<organism evidence="2 3">
    <name type="scientific">Aquisphaera giovannonii</name>
    <dbReference type="NCBI Taxonomy" id="406548"/>
    <lineage>
        <taxon>Bacteria</taxon>
        <taxon>Pseudomonadati</taxon>
        <taxon>Planctomycetota</taxon>
        <taxon>Planctomycetia</taxon>
        <taxon>Isosphaerales</taxon>
        <taxon>Isosphaeraceae</taxon>
        <taxon>Aquisphaera</taxon>
    </lineage>
</organism>
<name>A0A5B9W7U0_9BACT</name>
<evidence type="ECO:0000313" key="3">
    <source>
        <dbReference type="Proteomes" id="UP000324233"/>
    </source>
</evidence>
<accession>A0A5B9W7U0</accession>
<proteinExistence type="predicted"/>